<evidence type="ECO:0000313" key="2">
    <source>
        <dbReference type="Proteomes" id="UP000228568"/>
    </source>
</evidence>
<comment type="caution">
    <text evidence="1">The sequence shown here is derived from an EMBL/GenBank/DDBJ whole genome shotgun (WGS) entry which is preliminary data.</text>
</comment>
<proteinExistence type="predicted"/>
<dbReference type="Proteomes" id="UP000228568">
    <property type="component" value="Unassembled WGS sequence"/>
</dbReference>
<accession>A0A2M7V8Z0</accession>
<protein>
    <submittedName>
        <fullName evidence="1">Uncharacterized protein</fullName>
    </submittedName>
</protein>
<feature type="non-terminal residue" evidence="1">
    <location>
        <position position="1"/>
    </location>
</feature>
<reference evidence="2" key="1">
    <citation type="submission" date="2017-09" db="EMBL/GenBank/DDBJ databases">
        <title>Depth-based differentiation of microbial function through sediment-hosted aquifers and enrichment of novel symbionts in the deep terrestrial subsurface.</title>
        <authorList>
            <person name="Probst A.J."/>
            <person name="Ladd B."/>
            <person name="Jarett J.K."/>
            <person name="Geller-Mcgrath D.E."/>
            <person name="Sieber C.M.K."/>
            <person name="Emerson J.B."/>
            <person name="Anantharaman K."/>
            <person name="Thomas B.C."/>
            <person name="Malmstrom R."/>
            <person name="Stieglmeier M."/>
            <person name="Klingl A."/>
            <person name="Woyke T."/>
            <person name="Ryan C.M."/>
            <person name="Banfield J.F."/>
        </authorList>
    </citation>
    <scope>NUCLEOTIDE SEQUENCE [LARGE SCALE GENOMIC DNA]</scope>
</reference>
<evidence type="ECO:0000313" key="1">
    <source>
        <dbReference type="EMBL" id="PIZ95214.1"/>
    </source>
</evidence>
<organism evidence="1 2">
    <name type="scientific">Candidatus Magasanikbacteria bacterium CG_4_10_14_0_2_um_filter_37_12</name>
    <dbReference type="NCBI Taxonomy" id="1974637"/>
    <lineage>
        <taxon>Bacteria</taxon>
        <taxon>Candidatus Magasanikiibacteriota</taxon>
    </lineage>
</organism>
<dbReference type="EMBL" id="PFPK01000017">
    <property type="protein sequence ID" value="PIZ95214.1"/>
    <property type="molecule type" value="Genomic_DNA"/>
</dbReference>
<gene>
    <name evidence="1" type="ORF">COX81_01300</name>
</gene>
<dbReference type="AlphaFoldDB" id="A0A2M7V8Z0"/>
<name>A0A2M7V8Z0_9BACT</name>
<sequence length="80" mass="9385">TSLNLKDEILVDFLKESALELKSRDYPYTYEGSYLDDPLDQNGIQVGIDLWNNNGYNIHPNNLFNEMYKLHNNYGYEHIA</sequence>